<proteinExistence type="predicted"/>
<dbReference type="EMBL" id="BK016126">
    <property type="protein sequence ID" value="DAF97122.1"/>
    <property type="molecule type" value="Genomic_DNA"/>
</dbReference>
<protein>
    <recommendedName>
        <fullName evidence="2">BclA C-terminal domain-containing protein</fullName>
    </recommendedName>
</protein>
<name>A0A8S5URT8_9CAUD</name>
<evidence type="ECO:0000313" key="1">
    <source>
        <dbReference type="EMBL" id="DAF97122.1"/>
    </source>
</evidence>
<evidence type="ECO:0008006" key="2">
    <source>
        <dbReference type="Google" id="ProtNLM"/>
    </source>
</evidence>
<accession>A0A8S5URT8</accession>
<organism evidence="1">
    <name type="scientific">Siphoviridae sp. cthae16</name>
    <dbReference type="NCBI Taxonomy" id="2825617"/>
    <lineage>
        <taxon>Viruses</taxon>
        <taxon>Duplodnaviria</taxon>
        <taxon>Heunggongvirae</taxon>
        <taxon>Uroviricota</taxon>
        <taxon>Caudoviricetes</taxon>
    </lineage>
</organism>
<sequence>MARSAIYTTNTSTPVVPAGSVVPVGVTTRRYGNYIKQDGNTITLCGQGYYLINISATVTPSAAGTVVLSAQKDGVAIIGATASETVAATATTTNLSISAIVRNICGCGNSILSLALDGVAATVNNLAVTVEKL</sequence>
<reference evidence="1" key="1">
    <citation type="journal article" date="2021" name="Proc. Natl. Acad. Sci. U.S.A.">
        <title>A Catalog of Tens of Thousands of Viruses from Human Metagenomes Reveals Hidden Associations with Chronic Diseases.</title>
        <authorList>
            <person name="Tisza M.J."/>
            <person name="Buck C.B."/>
        </authorList>
    </citation>
    <scope>NUCLEOTIDE SEQUENCE</scope>
    <source>
        <strain evidence="1">Cthae16</strain>
    </source>
</reference>